<sequence>MLKIFALFLFLFSSLFSMSITYASITIDKPIVQQIQYEEQTQQYNAINLEYNNKEITIPCVTKKTDTIDKPVLFSESGSNFIFIAVSRHLGTGLYKTEALIFNADTLQNVPLKKDTDFIRHNFSSQISYTAKTISLFTTNQTIILQNKSRLNDIFTACQQNPARFANYNEFIFLPNMQYRYQYMPQSGSNIVCSHGLEFPHNWLIGDIMVLYRYNPTANCFEPDKTSTIKINIFPVYQ</sequence>
<keyword evidence="1" id="KW-0732">Signal</keyword>
<dbReference type="EMBL" id="DYVR01000180">
    <property type="protein sequence ID" value="HJF85311.1"/>
    <property type="molecule type" value="Genomic_DNA"/>
</dbReference>
<protein>
    <submittedName>
        <fullName evidence="2">Uncharacterized protein</fullName>
    </submittedName>
</protein>
<reference evidence="2" key="1">
    <citation type="journal article" date="2021" name="PeerJ">
        <title>Extensive microbial diversity within the chicken gut microbiome revealed by metagenomics and culture.</title>
        <authorList>
            <person name="Gilroy R."/>
            <person name="Ravi A."/>
            <person name="Getino M."/>
            <person name="Pursley I."/>
            <person name="Horton D.L."/>
            <person name="Alikhan N.F."/>
            <person name="Baker D."/>
            <person name="Gharbi K."/>
            <person name="Hall N."/>
            <person name="Watson M."/>
            <person name="Adriaenssens E.M."/>
            <person name="Foster-Nyarko E."/>
            <person name="Jarju S."/>
            <person name="Secka A."/>
            <person name="Antonio M."/>
            <person name="Oren A."/>
            <person name="Chaudhuri R.R."/>
            <person name="La Ragione R."/>
            <person name="Hildebrand F."/>
            <person name="Pallen M.J."/>
        </authorList>
    </citation>
    <scope>NUCLEOTIDE SEQUENCE</scope>
    <source>
        <strain evidence="2">7318</strain>
    </source>
</reference>
<gene>
    <name evidence="2" type="ORF">K8V65_06610</name>
</gene>
<reference evidence="2" key="2">
    <citation type="submission" date="2021-09" db="EMBL/GenBank/DDBJ databases">
        <authorList>
            <person name="Gilroy R."/>
        </authorList>
    </citation>
    <scope>NUCLEOTIDE SEQUENCE</scope>
    <source>
        <strain evidence="2">7318</strain>
    </source>
</reference>
<dbReference type="Proteomes" id="UP000780768">
    <property type="component" value="Unassembled WGS sequence"/>
</dbReference>
<evidence type="ECO:0000256" key="1">
    <source>
        <dbReference type="SAM" id="SignalP"/>
    </source>
</evidence>
<evidence type="ECO:0000313" key="2">
    <source>
        <dbReference type="EMBL" id="HJF85311.1"/>
    </source>
</evidence>
<organism evidence="2 3">
    <name type="scientific">Megamonas hypermegale</name>
    <dbReference type="NCBI Taxonomy" id="158847"/>
    <lineage>
        <taxon>Bacteria</taxon>
        <taxon>Bacillati</taxon>
        <taxon>Bacillota</taxon>
        <taxon>Negativicutes</taxon>
        <taxon>Selenomonadales</taxon>
        <taxon>Selenomonadaceae</taxon>
        <taxon>Megamonas</taxon>
    </lineage>
</organism>
<dbReference type="AlphaFoldDB" id="A0A921HP09"/>
<feature type="chain" id="PRO_5036972859" evidence="1">
    <location>
        <begin position="24"/>
        <end position="238"/>
    </location>
</feature>
<feature type="signal peptide" evidence="1">
    <location>
        <begin position="1"/>
        <end position="23"/>
    </location>
</feature>
<proteinExistence type="predicted"/>
<evidence type="ECO:0000313" key="3">
    <source>
        <dbReference type="Proteomes" id="UP000780768"/>
    </source>
</evidence>
<accession>A0A921HP09</accession>
<comment type="caution">
    <text evidence="2">The sequence shown here is derived from an EMBL/GenBank/DDBJ whole genome shotgun (WGS) entry which is preliminary data.</text>
</comment>
<name>A0A921HP09_9FIRM</name>